<comment type="catalytic activity">
    <reaction evidence="1">
        <text>adenylyl-molybdopterin + molybdate = Mo-molybdopterin + AMP + H(+)</text>
        <dbReference type="Rhea" id="RHEA:35047"/>
        <dbReference type="ChEBI" id="CHEBI:15378"/>
        <dbReference type="ChEBI" id="CHEBI:36264"/>
        <dbReference type="ChEBI" id="CHEBI:62727"/>
        <dbReference type="ChEBI" id="CHEBI:71302"/>
        <dbReference type="ChEBI" id="CHEBI:456215"/>
    </reaction>
</comment>
<reference evidence="3 4" key="1">
    <citation type="submission" date="2017-02" db="EMBL/GenBank/DDBJ databases">
        <title>Acinetobacter sp. ANC 4945, whole genome shotgun sequencing project.</title>
        <authorList>
            <person name="Radolfova-Krizova L."/>
            <person name="Al Atrouni A."/>
            <person name="Nemec A."/>
        </authorList>
    </citation>
    <scope>NUCLEOTIDE SEQUENCE [LARGE SCALE GENOMIC DNA]</scope>
    <source>
        <strain evidence="3 4">ANC 4945</strain>
    </source>
</reference>
<evidence type="ECO:0000313" key="4">
    <source>
        <dbReference type="Proteomes" id="UP000191160"/>
    </source>
</evidence>
<dbReference type="EC" id="2.10.1.1" evidence="1"/>
<keyword evidence="1" id="KW-0479">Metal-binding</keyword>
<dbReference type="InterPro" id="IPR005110">
    <property type="entry name" value="MoeA_linker/N"/>
</dbReference>
<dbReference type="InterPro" id="IPR036425">
    <property type="entry name" value="MoaB/Mog-like_dom_sf"/>
</dbReference>
<comment type="cofactor">
    <cofactor evidence="1">
        <name>Mg(2+)</name>
        <dbReference type="ChEBI" id="CHEBI:18420"/>
    </cofactor>
</comment>
<dbReference type="Gene3D" id="3.90.105.10">
    <property type="entry name" value="Molybdopterin biosynthesis moea protein, domain 2"/>
    <property type="match status" value="1"/>
</dbReference>
<dbReference type="Pfam" id="PF03453">
    <property type="entry name" value="MoeA_N"/>
    <property type="match status" value="1"/>
</dbReference>
<dbReference type="PANTHER" id="PTHR10192">
    <property type="entry name" value="MOLYBDOPTERIN BIOSYNTHESIS PROTEIN"/>
    <property type="match status" value="1"/>
</dbReference>
<dbReference type="Proteomes" id="UP000191160">
    <property type="component" value="Unassembled WGS sequence"/>
</dbReference>
<keyword evidence="1" id="KW-0460">Magnesium</keyword>
<comment type="caution">
    <text evidence="3">The sequence shown here is derived from an EMBL/GenBank/DDBJ whole genome shotgun (WGS) entry which is preliminary data.</text>
</comment>
<dbReference type="UniPathway" id="UPA00344"/>
<name>A0A1T1GQ79_9GAMM</name>
<dbReference type="InterPro" id="IPR038987">
    <property type="entry name" value="MoeA-like"/>
</dbReference>
<accession>A0A1T1GQ79</accession>
<evidence type="ECO:0000259" key="2">
    <source>
        <dbReference type="Pfam" id="PF03453"/>
    </source>
</evidence>
<organism evidence="3 4">
    <name type="scientific">Acinetobacter amyesii</name>
    <dbReference type="NCBI Taxonomy" id="2942470"/>
    <lineage>
        <taxon>Bacteria</taxon>
        <taxon>Pseudomonadati</taxon>
        <taxon>Pseudomonadota</taxon>
        <taxon>Gammaproteobacteria</taxon>
        <taxon>Moraxellales</taxon>
        <taxon>Moraxellaceae</taxon>
        <taxon>Acinetobacter</taxon>
    </lineage>
</organism>
<dbReference type="GO" id="GO:0046872">
    <property type="term" value="F:metal ion binding"/>
    <property type="evidence" value="ECO:0007669"/>
    <property type="project" value="UniProtKB-UniRule"/>
</dbReference>
<dbReference type="Gene3D" id="3.40.980.10">
    <property type="entry name" value="MoaB/Mog-like domain"/>
    <property type="match status" value="1"/>
</dbReference>
<dbReference type="GO" id="GO:0061599">
    <property type="term" value="F:molybdopterin molybdotransferase activity"/>
    <property type="evidence" value="ECO:0007669"/>
    <property type="project" value="UniProtKB-UniRule"/>
</dbReference>
<dbReference type="GO" id="GO:0006777">
    <property type="term" value="P:Mo-molybdopterin cofactor biosynthetic process"/>
    <property type="evidence" value="ECO:0007669"/>
    <property type="project" value="UniProtKB-UniRule"/>
</dbReference>
<keyword evidence="1" id="KW-0500">Molybdenum</keyword>
<gene>
    <name evidence="3" type="ORF">B1202_16140</name>
</gene>
<sequence>MEIKNKKIIDNILNKLTSISKKMPNKNSIELVNLNDCLGRKVAEDIYAENDYPEIKISKIEGKLLNINHNINSVEEFKKIENDVSGSLALGENPFILSTENNFSANIGPYMKVGKIGNTVIPIEKYLPWFDAAFLKNSNSELLKEIKVGEGIIEVGVDYKKNDLILKKDDIITNAKKALIRQAGIKEINVYKNIKIAILCVDYEFEELNKNFELEYIQDCMKSWGYKFELIKVKPFNLEFNNNRNFEKTGMTTTFKIYLDEIKKITESFDYIVACGLSNSNYFSRLGLFKQLNFLHKLSSQGENEDISFIGNYFKMMVGSLRSPIQYENITYYNKEGIPISNRRKSYEDRAIISYIPGYILDIIINMQIFIKPTILSRIYGKPFFPNFKIGKLTHDFEVKDDYKYKNKFLWAFSSNYTYSESGELNVKEIPEIKILNIGDERPDQLSFMKYCNCFIPMINNNLVLKKDDYIYYLEI</sequence>
<evidence type="ECO:0000256" key="1">
    <source>
        <dbReference type="RuleBase" id="RU365090"/>
    </source>
</evidence>
<dbReference type="Gene3D" id="2.170.190.11">
    <property type="entry name" value="Molybdopterin biosynthesis moea protein, domain 3"/>
    <property type="match status" value="1"/>
</dbReference>
<comment type="pathway">
    <text evidence="1">Cofactor biosynthesis; molybdopterin biosynthesis.</text>
</comment>
<feature type="domain" description="MoeA N-terminal and linker" evidence="2">
    <location>
        <begin position="19"/>
        <end position="184"/>
    </location>
</feature>
<proteinExistence type="inferred from homology"/>
<dbReference type="RefSeq" id="WP_078191615.1">
    <property type="nucleotide sequence ID" value="NZ_JAMCOZ010000011.1"/>
</dbReference>
<evidence type="ECO:0000313" key="3">
    <source>
        <dbReference type="EMBL" id="OOV79680.1"/>
    </source>
</evidence>
<dbReference type="GO" id="GO:0005829">
    <property type="term" value="C:cytosol"/>
    <property type="evidence" value="ECO:0007669"/>
    <property type="project" value="TreeGrafter"/>
</dbReference>
<keyword evidence="1" id="KW-0501">Molybdenum cofactor biosynthesis</keyword>
<dbReference type="PANTHER" id="PTHR10192:SF5">
    <property type="entry name" value="GEPHYRIN"/>
    <property type="match status" value="1"/>
</dbReference>
<keyword evidence="1" id="KW-0808">Transferase</keyword>
<protein>
    <recommendedName>
        <fullName evidence="1">Molybdopterin molybdenumtransferase</fullName>
        <ecNumber evidence="1">2.10.1.1</ecNumber>
    </recommendedName>
</protein>
<keyword evidence="4" id="KW-1185">Reference proteome</keyword>
<dbReference type="SUPFAM" id="SSF63882">
    <property type="entry name" value="MoeA N-terminal region -like"/>
    <property type="match status" value="1"/>
</dbReference>
<comment type="similarity">
    <text evidence="1">Belongs to the MoeA family.</text>
</comment>
<dbReference type="EMBL" id="MVKX01000013">
    <property type="protein sequence ID" value="OOV79680.1"/>
    <property type="molecule type" value="Genomic_DNA"/>
</dbReference>
<comment type="function">
    <text evidence="1">Catalyzes the insertion of molybdate into adenylated molybdopterin with the concomitant release of AMP.</text>
</comment>
<dbReference type="AlphaFoldDB" id="A0A1T1GQ79"/>
<dbReference type="InterPro" id="IPR036135">
    <property type="entry name" value="MoeA_linker/N_sf"/>
</dbReference>